<dbReference type="EMBL" id="BMDX01000019">
    <property type="protein sequence ID" value="GGA85907.1"/>
    <property type="molecule type" value="Genomic_DNA"/>
</dbReference>
<sequence length="177" mass="20125">MKAVPKINAIMFKLLIEKEMNNFTVVELRNAALEADLLPQDPNEARKKIYRQILSFQRKGWLNSTEVDGAKRYVVSDEFLAQSFASYKAKYQQPKANQPIQNEDKKVLGEELSRHKGELEITLGEIEEYQSLLCRFPSLSVSLNKLLHEAQIRSANLLGKVKAVSATIKSLRSESKC</sequence>
<gene>
    <name evidence="1" type="primary">vspR</name>
    <name evidence="1" type="ORF">GCM10011369_29930</name>
</gene>
<dbReference type="RefSeq" id="WP_087506976.1">
    <property type="nucleotide sequence ID" value="NZ_BMDX01000019.1"/>
</dbReference>
<proteinExistence type="predicted"/>
<reference evidence="2" key="1">
    <citation type="journal article" date="2019" name="Int. J. Syst. Evol. Microbiol.">
        <title>The Global Catalogue of Microorganisms (GCM) 10K type strain sequencing project: providing services to taxonomists for standard genome sequencing and annotation.</title>
        <authorList>
            <consortium name="The Broad Institute Genomics Platform"/>
            <consortium name="The Broad Institute Genome Sequencing Center for Infectious Disease"/>
            <person name="Wu L."/>
            <person name="Ma J."/>
        </authorList>
    </citation>
    <scope>NUCLEOTIDE SEQUENCE [LARGE SCALE GENOMIC DNA]</scope>
    <source>
        <strain evidence="2">CGMCC 1.10130</strain>
    </source>
</reference>
<evidence type="ECO:0000313" key="1">
    <source>
        <dbReference type="EMBL" id="GGA85907.1"/>
    </source>
</evidence>
<evidence type="ECO:0000313" key="2">
    <source>
        <dbReference type="Proteomes" id="UP000619743"/>
    </source>
</evidence>
<comment type="caution">
    <text evidence="1">The sequence shown here is derived from an EMBL/GenBank/DDBJ whole genome shotgun (WGS) entry which is preliminary data.</text>
</comment>
<accession>A0A8J2U8C8</accession>
<dbReference type="AlphaFoldDB" id="A0A8J2U8C8"/>
<dbReference type="Proteomes" id="UP000619743">
    <property type="component" value="Unassembled WGS sequence"/>
</dbReference>
<keyword evidence="2" id="KW-1185">Reference proteome</keyword>
<dbReference type="OrthoDB" id="9128705at2"/>
<name>A0A8J2U8C8_9GAMM</name>
<protein>
    <submittedName>
        <fullName evidence="1">Transcriptional regulator VspR</fullName>
    </submittedName>
</protein>
<organism evidence="1 2">
    <name type="scientific">Neiella marina</name>
    <dbReference type="NCBI Taxonomy" id="508461"/>
    <lineage>
        <taxon>Bacteria</taxon>
        <taxon>Pseudomonadati</taxon>
        <taxon>Pseudomonadota</taxon>
        <taxon>Gammaproteobacteria</taxon>
        <taxon>Alteromonadales</taxon>
        <taxon>Echinimonadaceae</taxon>
        <taxon>Neiella</taxon>
    </lineage>
</organism>